<name>X1NA83_9ZZZZ</name>
<dbReference type="GO" id="GO:0005975">
    <property type="term" value="P:carbohydrate metabolic process"/>
    <property type="evidence" value="ECO:0007669"/>
    <property type="project" value="InterPro"/>
</dbReference>
<dbReference type="GO" id="GO:0016810">
    <property type="term" value="F:hydrolase activity, acting on carbon-nitrogen (but not peptide) bonds"/>
    <property type="evidence" value="ECO:0007669"/>
    <property type="project" value="InterPro"/>
</dbReference>
<dbReference type="Gene3D" id="3.20.20.370">
    <property type="entry name" value="Glycoside hydrolase/deacetylase"/>
    <property type="match status" value="1"/>
</dbReference>
<keyword evidence="2" id="KW-0732">Signal</keyword>
<comment type="subcellular location">
    <subcellularLocation>
        <location evidence="1">Secreted</location>
    </subcellularLocation>
</comment>
<evidence type="ECO:0000259" key="3">
    <source>
        <dbReference type="PROSITE" id="PS51677"/>
    </source>
</evidence>
<evidence type="ECO:0000256" key="2">
    <source>
        <dbReference type="ARBA" id="ARBA00022729"/>
    </source>
</evidence>
<sequence>LMLLYHRIGDYASDPQLLSVTQKHFAEHLEVLKRYRALNCFDIASSDGQRSFSTNAVVVTFDDGYADNLTNALPILEKYDTPAAVFISTGMVQERKQFWWDELTRIVFGAQKLPAAIVLKLDKICRWKFAEIENEQPHENATSKWNWNLLSESDPTVLHAFYRQVSQYLRNASGSERERVLGELRPWSECGLSDLSTPKTMSSITSTATIGSGCNALTAEEIIELANSGLVEIGSHTVNHPALAGLSEQEQRSELLTSKKFLENLIGREVHGFAYPYGTRAKG</sequence>
<dbReference type="PROSITE" id="PS51677">
    <property type="entry name" value="NODB"/>
    <property type="match status" value="1"/>
</dbReference>
<dbReference type="EMBL" id="BARV01017473">
    <property type="protein sequence ID" value="GAI23755.1"/>
    <property type="molecule type" value="Genomic_DNA"/>
</dbReference>
<protein>
    <recommendedName>
        <fullName evidence="3">NodB homology domain-containing protein</fullName>
    </recommendedName>
</protein>
<feature type="non-terminal residue" evidence="4">
    <location>
        <position position="1"/>
    </location>
</feature>
<organism evidence="4">
    <name type="scientific">marine sediment metagenome</name>
    <dbReference type="NCBI Taxonomy" id="412755"/>
    <lineage>
        <taxon>unclassified sequences</taxon>
        <taxon>metagenomes</taxon>
        <taxon>ecological metagenomes</taxon>
    </lineage>
</organism>
<gene>
    <name evidence="4" type="ORF">S06H3_29770</name>
</gene>
<feature type="domain" description="NodB homology" evidence="3">
    <location>
        <begin position="55"/>
        <end position="283"/>
    </location>
</feature>
<accession>X1NA83</accession>
<proteinExistence type="predicted"/>
<evidence type="ECO:0000256" key="1">
    <source>
        <dbReference type="ARBA" id="ARBA00004613"/>
    </source>
</evidence>
<dbReference type="AlphaFoldDB" id="X1NA83"/>
<reference evidence="4" key="1">
    <citation type="journal article" date="2014" name="Front. Microbiol.">
        <title>High frequency of phylogenetically diverse reductive dehalogenase-homologous genes in deep subseafloor sedimentary metagenomes.</title>
        <authorList>
            <person name="Kawai M."/>
            <person name="Futagami T."/>
            <person name="Toyoda A."/>
            <person name="Takaki Y."/>
            <person name="Nishi S."/>
            <person name="Hori S."/>
            <person name="Arai W."/>
            <person name="Tsubouchi T."/>
            <person name="Morono Y."/>
            <person name="Uchiyama I."/>
            <person name="Ito T."/>
            <person name="Fujiyama A."/>
            <person name="Inagaki F."/>
            <person name="Takami H."/>
        </authorList>
    </citation>
    <scope>NUCLEOTIDE SEQUENCE</scope>
    <source>
        <strain evidence="4">Expedition CK06-06</strain>
    </source>
</reference>
<dbReference type="InterPro" id="IPR011330">
    <property type="entry name" value="Glyco_hydro/deAcase_b/a-brl"/>
</dbReference>
<dbReference type="SUPFAM" id="SSF88713">
    <property type="entry name" value="Glycoside hydrolase/deacetylase"/>
    <property type="match status" value="1"/>
</dbReference>
<feature type="non-terminal residue" evidence="4">
    <location>
        <position position="283"/>
    </location>
</feature>
<dbReference type="CDD" id="cd10918">
    <property type="entry name" value="CE4_NodB_like_5s_6s"/>
    <property type="match status" value="1"/>
</dbReference>
<dbReference type="InterPro" id="IPR002509">
    <property type="entry name" value="NODB_dom"/>
</dbReference>
<dbReference type="GO" id="GO:0005576">
    <property type="term" value="C:extracellular region"/>
    <property type="evidence" value="ECO:0007669"/>
    <property type="project" value="UniProtKB-SubCell"/>
</dbReference>
<dbReference type="PANTHER" id="PTHR34216:SF3">
    <property type="entry name" value="POLY-BETA-1,6-N-ACETYL-D-GLUCOSAMINE N-DEACETYLASE"/>
    <property type="match status" value="1"/>
</dbReference>
<dbReference type="InterPro" id="IPR051398">
    <property type="entry name" value="Polysacch_Deacetylase"/>
</dbReference>
<dbReference type="PANTHER" id="PTHR34216">
    <property type="match status" value="1"/>
</dbReference>
<evidence type="ECO:0000313" key="4">
    <source>
        <dbReference type="EMBL" id="GAI23755.1"/>
    </source>
</evidence>
<dbReference type="Pfam" id="PF01522">
    <property type="entry name" value="Polysacc_deac_1"/>
    <property type="match status" value="2"/>
</dbReference>
<comment type="caution">
    <text evidence="4">The sequence shown here is derived from an EMBL/GenBank/DDBJ whole genome shotgun (WGS) entry which is preliminary data.</text>
</comment>